<dbReference type="EMBL" id="JACHWU010000002">
    <property type="protein sequence ID" value="MBB3051512.1"/>
    <property type="molecule type" value="Genomic_DNA"/>
</dbReference>
<keyword evidence="3 5" id="KW-0378">Hydrolase</keyword>
<evidence type="ECO:0000313" key="12">
    <source>
        <dbReference type="Proteomes" id="UP000550714"/>
    </source>
</evidence>
<evidence type="ECO:0000256" key="7">
    <source>
        <dbReference type="SAM" id="MobiDB-lite"/>
    </source>
</evidence>
<dbReference type="GO" id="GO:0006508">
    <property type="term" value="P:proteolysis"/>
    <property type="evidence" value="ECO:0007669"/>
    <property type="project" value="UniProtKB-KW"/>
</dbReference>
<dbReference type="InterPro" id="IPR023827">
    <property type="entry name" value="Peptidase_S8_Asp-AS"/>
</dbReference>
<evidence type="ECO:0000256" key="5">
    <source>
        <dbReference type="PROSITE-ProRule" id="PRU01240"/>
    </source>
</evidence>
<dbReference type="Gene3D" id="3.30.70.80">
    <property type="entry name" value="Peptidase S8 propeptide/proteinase inhibitor I9"/>
    <property type="match status" value="1"/>
</dbReference>
<dbReference type="PROSITE" id="PS00138">
    <property type="entry name" value="SUBTILASE_SER"/>
    <property type="match status" value="1"/>
</dbReference>
<dbReference type="Pfam" id="PF00082">
    <property type="entry name" value="Peptidase_S8"/>
    <property type="match status" value="1"/>
</dbReference>
<evidence type="ECO:0000256" key="2">
    <source>
        <dbReference type="ARBA" id="ARBA00022670"/>
    </source>
</evidence>
<proteinExistence type="inferred from homology"/>
<dbReference type="InterPro" id="IPR000209">
    <property type="entry name" value="Peptidase_S8/S53_dom"/>
</dbReference>
<feature type="region of interest" description="Disordered" evidence="7">
    <location>
        <begin position="367"/>
        <end position="399"/>
    </location>
</feature>
<dbReference type="FunFam" id="3.40.50.200:FF:000014">
    <property type="entry name" value="Proteinase K"/>
    <property type="match status" value="1"/>
</dbReference>
<evidence type="ECO:0000259" key="10">
    <source>
        <dbReference type="Pfam" id="PF05922"/>
    </source>
</evidence>
<accession>A0A839S293</accession>
<organism evidence="11 12">
    <name type="scientific">Prauserella isguenensis</name>
    <dbReference type="NCBI Taxonomy" id="1470180"/>
    <lineage>
        <taxon>Bacteria</taxon>
        <taxon>Bacillati</taxon>
        <taxon>Actinomycetota</taxon>
        <taxon>Actinomycetes</taxon>
        <taxon>Pseudonocardiales</taxon>
        <taxon>Pseudonocardiaceae</taxon>
        <taxon>Prauserella</taxon>
    </lineage>
</organism>
<dbReference type="InterPro" id="IPR010259">
    <property type="entry name" value="S8pro/Inhibitor_I9"/>
</dbReference>
<comment type="similarity">
    <text evidence="1 5 6">Belongs to the peptidase S8 family.</text>
</comment>
<sequence>MGNSRKLRRSLNVGVVAAGVTGLVAAGLGSAAAAPEGKILSANTPNAVDGSYIVVLNDDMGTASVSTAATELAGEYGANVSTTYDTVLDGFTVKADEAEAKRLAADPSVDYVVQNQRVRATETQSPTPSWGLDRIDQTALPLDDSYTYNTQADNVTAYIIDTGVDSSHPDFGSRVQPGQDFIDGDTDADDEQGHGTHVAGTVAGTDYGVAKGADIVPVRVLDENGSGTTDGVISGVEWVAENASGPAVANMSLGGTADQALDTAVQGAIDAGVTFSVAAGNESSDASGSSPARVQDAITVAASGEQDEQADFSNYGEVVDIYAPGVDIVSAQMGGGETALSGTSMAAPHVAGAAALYLADNPEATPAEVSEALTTSATPDVITDPTGATPNLLLNTGQQ</sequence>
<dbReference type="PRINTS" id="PR00723">
    <property type="entry name" value="SUBTILISIN"/>
</dbReference>
<dbReference type="SUPFAM" id="SSF54897">
    <property type="entry name" value="Protease propeptides/inhibitors"/>
    <property type="match status" value="1"/>
</dbReference>
<dbReference type="GO" id="GO:0005615">
    <property type="term" value="C:extracellular space"/>
    <property type="evidence" value="ECO:0007669"/>
    <property type="project" value="TreeGrafter"/>
</dbReference>
<dbReference type="PROSITE" id="PS00137">
    <property type="entry name" value="SUBTILASE_HIS"/>
    <property type="match status" value="1"/>
</dbReference>
<keyword evidence="2 5" id="KW-0645">Protease</keyword>
<dbReference type="InterPro" id="IPR037045">
    <property type="entry name" value="S8pro/Inhibitor_I9_sf"/>
</dbReference>
<evidence type="ECO:0000259" key="9">
    <source>
        <dbReference type="Pfam" id="PF00082"/>
    </source>
</evidence>
<dbReference type="PANTHER" id="PTHR43806">
    <property type="entry name" value="PEPTIDASE S8"/>
    <property type="match status" value="1"/>
</dbReference>
<dbReference type="InterPro" id="IPR034193">
    <property type="entry name" value="PCSK9_ProteinaseK-like"/>
</dbReference>
<dbReference type="RefSeq" id="WP_183653527.1">
    <property type="nucleotide sequence ID" value="NZ_JACHWU010000002.1"/>
</dbReference>
<evidence type="ECO:0000256" key="3">
    <source>
        <dbReference type="ARBA" id="ARBA00022801"/>
    </source>
</evidence>
<reference evidence="11 12" key="1">
    <citation type="submission" date="2020-08" db="EMBL/GenBank/DDBJ databases">
        <title>Genomic Encyclopedia of Type Strains, Phase III (KMG-III): the genomes of soil and plant-associated and newly described type strains.</title>
        <authorList>
            <person name="Whitman W."/>
        </authorList>
    </citation>
    <scope>NUCLEOTIDE SEQUENCE [LARGE SCALE GENOMIC DNA]</scope>
    <source>
        <strain evidence="11 12">CECT 8577</strain>
    </source>
</reference>
<dbReference type="InterPro" id="IPR015500">
    <property type="entry name" value="Peptidase_S8_subtilisin-rel"/>
</dbReference>
<name>A0A839S293_9PSEU</name>
<keyword evidence="4 5" id="KW-0720">Serine protease</keyword>
<feature type="compositionally biased region" description="Polar residues" evidence="7">
    <location>
        <begin position="386"/>
        <end position="399"/>
    </location>
</feature>
<feature type="signal peptide" evidence="8">
    <location>
        <begin position="1"/>
        <end position="25"/>
    </location>
</feature>
<dbReference type="InterPro" id="IPR036852">
    <property type="entry name" value="Peptidase_S8/S53_dom_sf"/>
</dbReference>
<dbReference type="SUPFAM" id="SSF52743">
    <property type="entry name" value="Subtilisin-like"/>
    <property type="match status" value="1"/>
</dbReference>
<dbReference type="PROSITE" id="PS00136">
    <property type="entry name" value="SUBTILASE_ASP"/>
    <property type="match status" value="1"/>
</dbReference>
<dbReference type="Gene3D" id="3.40.50.200">
    <property type="entry name" value="Peptidase S8/S53 domain"/>
    <property type="match status" value="1"/>
</dbReference>
<keyword evidence="12" id="KW-1185">Reference proteome</keyword>
<dbReference type="GO" id="GO:0004252">
    <property type="term" value="F:serine-type endopeptidase activity"/>
    <property type="evidence" value="ECO:0007669"/>
    <property type="project" value="UniProtKB-UniRule"/>
</dbReference>
<keyword evidence="8" id="KW-0732">Signal</keyword>
<dbReference type="AlphaFoldDB" id="A0A839S293"/>
<evidence type="ECO:0000256" key="8">
    <source>
        <dbReference type="SAM" id="SignalP"/>
    </source>
</evidence>
<dbReference type="PANTHER" id="PTHR43806:SF11">
    <property type="entry name" value="CEREVISIN-RELATED"/>
    <property type="match status" value="1"/>
</dbReference>
<dbReference type="Pfam" id="PF05922">
    <property type="entry name" value="Inhibitor_I9"/>
    <property type="match status" value="1"/>
</dbReference>
<feature type="active site" description="Charge relay system" evidence="5">
    <location>
        <position position="161"/>
    </location>
</feature>
<gene>
    <name evidence="11" type="ORF">FHS23_002535</name>
</gene>
<dbReference type="CDD" id="cd04077">
    <property type="entry name" value="Peptidases_S8_PCSK9_ProteinaseK_like"/>
    <property type="match status" value="1"/>
</dbReference>
<dbReference type="Proteomes" id="UP000550714">
    <property type="component" value="Unassembled WGS sequence"/>
</dbReference>
<feature type="domain" description="Peptidase S8/S53" evidence="9">
    <location>
        <begin position="156"/>
        <end position="378"/>
    </location>
</feature>
<evidence type="ECO:0000256" key="1">
    <source>
        <dbReference type="ARBA" id="ARBA00011073"/>
    </source>
</evidence>
<dbReference type="InterPro" id="IPR022398">
    <property type="entry name" value="Peptidase_S8_His-AS"/>
</dbReference>
<evidence type="ECO:0000313" key="11">
    <source>
        <dbReference type="EMBL" id="MBB3051512.1"/>
    </source>
</evidence>
<dbReference type="PROSITE" id="PS51892">
    <property type="entry name" value="SUBTILASE"/>
    <property type="match status" value="1"/>
</dbReference>
<feature type="active site" description="Charge relay system" evidence="5">
    <location>
        <position position="344"/>
    </location>
</feature>
<dbReference type="InterPro" id="IPR050131">
    <property type="entry name" value="Peptidase_S8_subtilisin-like"/>
</dbReference>
<feature type="chain" id="PRO_5039115020" evidence="8">
    <location>
        <begin position="26"/>
        <end position="399"/>
    </location>
</feature>
<evidence type="ECO:0000256" key="4">
    <source>
        <dbReference type="ARBA" id="ARBA00022825"/>
    </source>
</evidence>
<feature type="active site" description="Charge relay system" evidence="5">
    <location>
        <position position="194"/>
    </location>
</feature>
<comment type="caution">
    <text evidence="11">The sequence shown here is derived from an EMBL/GenBank/DDBJ whole genome shotgun (WGS) entry which is preliminary data.</text>
</comment>
<protein>
    <submittedName>
        <fullName evidence="11">Subtilisin family serine protease</fullName>
    </submittedName>
</protein>
<dbReference type="InterPro" id="IPR023828">
    <property type="entry name" value="Peptidase_S8_Ser-AS"/>
</dbReference>
<evidence type="ECO:0000256" key="6">
    <source>
        <dbReference type="RuleBase" id="RU003355"/>
    </source>
</evidence>
<feature type="domain" description="Inhibitor I9" evidence="10">
    <location>
        <begin position="51"/>
        <end position="120"/>
    </location>
</feature>